<evidence type="ECO:0000256" key="1">
    <source>
        <dbReference type="SAM" id="Phobius"/>
    </source>
</evidence>
<comment type="caution">
    <text evidence="2">The sequence shown here is derived from an EMBL/GenBank/DDBJ whole genome shotgun (WGS) entry which is preliminary data.</text>
</comment>
<sequence length="188" mass="20512">MKELRAEKKEISSGGRAWSRSAKDLAAVSLMTALLIAGQTALSAVAGVEVVTVLLLAFSWSFGAGKGMLSATAFSLLRCILFGFFPSVVVLYLVYYNLFALFFGLVRKKSPHLALVVCFAVAFTACFTLLDDLIYPLFAGLSGRAWEMYVYFSLPVMGVQCLCTLITVSLLFYPLTKAFDTAKRGIVR</sequence>
<name>A0A9D2CG19_9FIRM</name>
<proteinExistence type="predicted"/>
<accession>A0A9D2CG19</accession>
<feature type="transmembrane region" description="Helical" evidence="1">
    <location>
        <begin position="27"/>
        <end position="60"/>
    </location>
</feature>
<keyword evidence="1" id="KW-0812">Transmembrane</keyword>
<feature type="transmembrane region" description="Helical" evidence="1">
    <location>
        <begin position="113"/>
        <end position="130"/>
    </location>
</feature>
<protein>
    <submittedName>
        <fullName evidence="2">Uncharacterized protein</fullName>
    </submittedName>
</protein>
<dbReference type="Gene3D" id="1.10.1760.20">
    <property type="match status" value="1"/>
</dbReference>
<reference evidence="2" key="2">
    <citation type="submission" date="2021-04" db="EMBL/GenBank/DDBJ databases">
        <authorList>
            <person name="Gilroy R."/>
        </authorList>
    </citation>
    <scope>NUCLEOTIDE SEQUENCE</scope>
    <source>
        <strain evidence="2">CHK199-9574</strain>
    </source>
</reference>
<feature type="transmembrane region" description="Helical" evidence="1">
    <location>
        <begin position="80"/>
        <end position="106"/>
    </location>
</feature>
<gene>
    <name evidence="2" type="ORF">H9728_03360</name>
</gene>
<evidence type="ECO:0000313" key="3">
    <source>
        <dbReference type="Proteomes" id="UP000824135"/>
    </source>
</evidence>
<keyword evidence="1" id="KW-0472">Membrane</keyword>
<organism evidence="2 3">
    <name type="scientific">Candidatus Borkfalkia excrementavium</name>
    <dbReference type="NCBI Taxonomy" id="2838505"/>
    <lineage>
        <taxon>Bacteria</taxon>
        <taxon>Bacillati</taxon>
        <taxon>Bacillota</taxon>
        <taxon>Clostridia</taxon>
        <taxon>Christensenellales</taxon>
        <taxon>Christensenellaceae</taxon>
        <taxon>Candidatus Borkfalkia</taxon>
    </lineage>
</organism>
<dbReference type="EMBL" id="DXCO01000027">
    <property type="protein sequence ID" value="HIY78060.1"/>
    <property type="molecule type" value="Genomic_DNA"/>
</dbReference>
<reference evidence="2" key="1">
    <citation type="journal article" date="2021" name="PeerJ">
        <title>Extensive microbial diversity within the chicken gut microbiome revealed by metagenomics and culture.</title>
        <authorList>
            <person name="Gilroy R."/>
            <person name="Ravi A."/>
            <person name="Getino M."/>
            <person name="Pursley I."/>
            <person name="Horton D.L."/>
            <person name="Alikhan N.F."/>
            <person name="Baker D."/>
            <person name="Gharbi K."/>
            <person name="Hall N."/>
            <person name="Watson M."/>
            <person name="Adriaenssens E.M."/>
            <person name="Foster-Nyarko E."/>
            <person name="Jarju S."/>
            <person name="Secka A."/>
            <person name="Antonio M."/>
            <person name="Oren A."/>
            <person name="Chaudhuri R.R."/>
            <person name="La Ragione R."/>
            <person name="Hildebrand F."/>
            <person name="Pallen M.J."/>
        </authorList>
    </citation>
    <scope>NUCLEOTIDE SEQUENCE</scope>
    <source>
        <strain evidence="2">CHK199-9574</strain>
    </source>
</reference>
<keyword evidence="1" id="KW-1133">Transmembrane helix</keyword>
<dbReference type="Proteomes" id="UP000824135">
    <property type="component" value="Unassembled WGS sequence"/>
</dbReference>
<feature type="transmembrane region" description="Helical" evidence="1">
    <location>
        <begin position="150"/>
        <end position="175"/>
    </location>
</feature>
<dbReference type="AlphaFoldDB" id="A0A9D2CG19"/>
<evidence type="ECO:0000313" key="2">
    <source>
        <dbReference type="EMBL" id="HIY78060.1"/>
    </source>
</evidence>